<keyword evidence="1" id="KW-0175">Coiled coil</keyword>
<protein>
    <submittedName>
        <fullName evidence="2">Uncharacterized protein</fullName>
    </submittedName>
</protein>
<evidence type="ECO:0000313" key="2">
    <source>
        <dbReference type="EMBL" id="ATD09456.1"/>
    </source>
</evidence>
<name>A0ABM6NKF1_PSEO7</name>
<dbReference type="Proteomes" id="UP000016521">
    <property type="component" value="Chromosome II"/>
</dbReference>
<feature type="coiled-coil region" evidence="1">
    <location>
        <begin position="57"/>
        <end position="123"/>
    </location>
</feature>
<proteinExistence type="predicted"/>
<sequence>MNTSPKVSTLSTQNSEYKIEANKVGYKLTSTELNRLSGREATEKAEQDKRSELPSHIQKMVEQLEKLKELLEQAKKQLEKLKAQTNQDDETLKAQIELQHQMVAQLQMQMMTLSKEIGEAMKEADISDPGVLLSVLI</sequence>
<organism evidence="2 3">
    <name type="scientific">Pseudoalteromonas piscicida</name>
    <dbReference type="NCBI Taxonomy" id="43662"/>
    <lineage>
        <taxon>Bacteria</taxon>
        <taxon>Pseudomonadati</taxon>
        <taxon>Pseudomonadota</taxon>
        <taxon>Gammaproteobacteria</taxon>
        <taxon>Alteromonadales</taxon>
        <taxon>Pseudoalteromonadaceae</taxon>
        <taxon>Pseudoalteromonas</taxon>
    </lineage>
</organism>
<keyword evidence="3" id="KW-1185">Reference proteome</keyword>
<dbReference type="RefSeq" id="WP_010375706.1">
    <property type="nucleotide sequence ID" value="NZ_CP011925.1"/>
</dbReference>
<dbReference type="EMBL" id="CP011925">
    <property type="protein sequence ID" value="ATD09456.1"/>
    <property type="molecule type" value="Genomic_DNA"/>
</dbReference>
<accession>A0ABM6NKF1</accession>
<evidence type="ECO:0000313" key="3">
    <source>
        <dbReference type="Proteomes" id="UP000016521"/>
    </source>
</evidence>
<gene>
    <name evidence="2" type="ORF">PPIS_b0265</name>
</gene>
<reference evidence="2 3" key="1">
    <citation type="submission" date="2015-06" db="EMBL/GenBank/DDBJ databases">
        <authorList>
            <person name="Xie B.-B."/>
            <person name="Rong J.-C."/>
            <person name="Qin Q.-L."/>
            <person name="Zhang Y.-Z."/>
        </authorList>
    </citation>
    <scope>NUCLEOTIDE SEQUENCE [LARGE SCALE GENOMIC DNA]</scope>
    <source>
        <strain evidence="2 3">JCM 20779</strain>
    </source>
</reference>
<evidence type="ECO:0000256" key="1">
    <source>
        <dbReference type="SAM" id="Coils"/>
    </source>
</evidence>